<proteinExistence type="predicted"/>
<accession>A0A1N7FVV9</accession>
<reference evidence="1 2" key="1">
    <citation type="submission" date="2017-01" db="EMBL/GenBank/DDBJ databases">
        <authorList>
            <person name="Mah S.A."/>
            <person name="Swanson W.J."/>
            <person name="Moy G.W."/>
            <person name="Vacquier V.D."/>
        </authorList>
    </citation>
    <scope>NUCLEOTIDE SEQUENCE [LARGE SCALE GENOMIC DNA]</scope>
    <source>
        <strain evidence="1 2">CPCC 203464</strain>
    </source>
</reference>
<keyword evidence="2" id="KW-1185">Reference proteome</keyword>
<gene>
    <name evidence="1" type="ORF">SAMN05445060_2329</name>
</gene>
<dbReference type="RefSeq" id="WP_076479643.1">
    <property type="nucleotide sequence ID" value="NZ_FTNT01000006.1"/>
</dbReference>
<organism evidence="1 2">
    <name type="scientific">Williamsia sterculiae</name>
    <dbReference type="NCBI Taxonomy" id="1344003"/>
    <lineage>
        <taxon>Bacteria</taxon>
        <taxon>Bacillati</taxon>
        <taxon>Actinomycetota</taxon>
        <taxon>Actinomycetes</taxon>
        <taxon>Mycobacteriales</taxon>
        <taxon>Nocardiaceae</taxon>
        <taxon>Williamsia</taxon>
    </lineage>
</organism>
<dbReference type="EMBL" id="FTNT01000006">
    <property type="protein sequence ID" value="SIS04375.1"/>
    <property type="molecule type" value="Genomic_DNA"/>
</dbReference>
<name>A0A1N7FVV9_9NOCA</name>
<dbReference type="AlphaFoldDB" id="A0A1N7FVV9"/>
<evidence type="ECO:0000313" key="1">
    <source>
        <dbReference type="EMBL" id="SIS04375.1"/>
    </source>
</evidence>
<dbReference type="STRING" id="1344003.SAMN05445060_2329"/>
<dbReference type="Proteomes" id="UP000186218">
    <property type="component" value="Unassembled WGS sequence"/>
</dbReference>
<protein>
    <submittedName>
        <fullName evidence="1">Uncharacterized protein</fullName>
    </submittedName>
</protein>
<dbReference type="OrthoDB" id="4380191at2"/>
<evidence type="ECO:0000313" key="2">
    <source>
        <dbReference type="Proteomes" id="UP000186218"/>
    </source>
</evidence>
<sequence>MLLTLTFVVILAGLAVAMIVRWRQGRQAGGPQRFDPSLVQGTLTVTGVSDRPEVGDKNGQMFCTISGTVLGPQTAPTDVYQRMVLPDDQPWPQVGDDLPVVYRAGKVETSWRIGTLAPPPSDEPPSQLP</sequence>